<dbReference type="CDD" id="cd00110">
    <property type="entry name" value="LamG"/>
    <property type="match status" value="1"/>
</dbReference>
<accession>A0A931CEP7</accession>
<evidence type="ECO:0000313" key="4">
    <source>
        <dbReference type="Proteomes" id="UP000598146"/>
    </source>
</evidence>
<proteinExistence type="predicted"/>
<name>A0A931CEP7_9ACTN</name>
<sequence>MPTTCRRSLVLLSSPLLMLSLTAFAADEPRRLPAVPLLTAARYTFDGPRAGHDDSGRGRHLTPAGGAAERVRHGRHRALRFPPPCPSPTCPRLIMRAPSSAGLNPGSRGLRYGASVRLAAEHTSEGQNVLQKGFSAEGSQYKLQIDGYAGRPSCVLIGRPDRVIHRAVADVIVADGRWHHLECRRGGRTLTVLVDGTPRGDVPVPAGLSIVNDRPLLIGGKSLTADNDQFHGAADDVWVAIG</sequence>
<evidence type="ECO:0000313" key="3">
    <source>
        <dbReference type="EMBL" id="MBG0567229.1"/>
    </source>
</evidence>
<keyword evidence="2" id="KW-0732">Signal</keyword>
<dbReference type="Gene3D" id="2.60.120.200">
    <property type="match status" value="1"/>
</dbReference>
<protein>
    <submittedName>
        <fullName evidence="3">LamG domain-containing protein</fullName>
    </submittedName>
</protein>
<dbReference type="AlphaFoldDB" id="A0A931CEP7"/>
<dbReference type="InterPro" id="IPR001791">
    <property type="entry name" value="Laminin_G"/>
</dbReference>
<feature type="region of interest" description="Disordered" evidence="1">
    <location>
        <begin position="48"/>
        <end position="70"/>
    </location>
</feature>
<evidence type="ECO:0000256" key="2">
    <source>
        <dbReference type="SAM" id="SignalP"/>
    </source>
</evidence>
<feature type="signal peptide" evidence="2">
    <location>
        <begin position="1"/>
        <end position="25"/>
    </location>
</feature>
<feature type="chain" id="PRO_5037302301" evidence="2">
    <location>
        <begin position="26"/>
        <end position="242"/>
    </location>
</feature>
<dbReference type="InterPro" id="IPR013320">
    <property type="entry name" value="ConA-like_dom_sf"/>
</dbReference>
<keyword evidence="4" id="KW-1185">Reference proteome</keyword>
<dbReference type="EMBL" id="JADQTO010000025">
    <property type="protein sequence ID" value="MBG0567229.1"/>
    <property type="molecule type" value="Genomic_DNA"/>
</dbReference>
<dbReference type="SUPFAM" id="SSF49899">
    <property type="entry name" value="Concanavalin A-like lectins/glucanases"/>
    <property type="match status" value="1"/>
</dbReference>
<organism evidence="3 4">
    <name type="scientific">Actinoplanes aureus</name>
    <dbReference type="NCBI Taxonomy" id="2792083"/>
    <lineage>
        <taxon>Bacteria</taxon>
        <taxon>Bacillati</taxon>
        <taxon>Actinomycetota</taxon>
        <taxon>Actinomycetes</taxon>
        <taxon>Micromonosporales</taxon>
        <taxon>Micromonosporaceae</taxon>
        <taxon>Actinoplanes</taxon>
    </lineage>
</organism>
<gene>
    <name evidence="3" type="ORF">I4J89_37855</name>
</gene>
<dbReference type="RefSeq" id="WP_196418991.1">
    <property type="nucleotide sequence ID" value="NZ_JADQTO010000025.1"/>
</dbReference>
<dbReference type="Pfam" id="PF13385">
    <property type="entry name" value="Laminin_G_3"/>
    <property type="match status" value="1"/>
</dbReference>
<comment type="caution">
    <text evidence="3">The sequence shown here is derived from an EMBL/GenBank/DDBJ whole genome shotgun (WGS) entry which is preliminary data.</text>
</comment>
<evidence type="ECO:0000256" key="1">
    <source>
        <dbReference type="SAM" id="MobiDB-lite"/>
    </source>
</evidence>
<dbReference type="Proteomes" id="UP000598146">
    <property type="component" value="Unassembled WGS sequence"/>
</dbReference>
<reference evidence="3" key="1">
    <citation type="submission" date="2020-11" db="EMBL/GenBank/DDBJ databases">
        <title>Isolation and identification of active actinomycetes.</title>
        <authorList>
            <person name="Sun X."/>
        </authorList>
    </citation>
    <scope>NUCLEOTIDE SEQUENCE</scope>
    <source>
        <strain evidence="3">NEAU-A11</strain>
    </source>
</reference>